<proteinExistence type="predicted"/>
<dbReference type="OrthoDB" id="7663415at2759"/>
<feature type="region of interest" description="Disordered" evidence="1">
    <location>
        <begin position="1"/>
        <end position="71"/>
    </location>
</feature>
<feature type="compositionally biased region" description="Polar residues" evidence="1">
    <location>
        <begin position="153"/>
        <end position="166"/>
    </location>
</feature>
<feature type="compositionally biased region" description="Basic residues" evidence="1">
    <location>
        <begin position="20"/>
        <end position="29"/>
    </location>
</feature>
<feature type="region of interest" description="Disordered" evidence="1">
    <location>
        <begin position="679"/>
        <end position="702"/>
    </location>
</feature>
<sequence>MSGSEKPIRAIRQLSLQPPARRRQQIRRQRSAEDDKSLQICASPFARGKRGTSGKPGSERPKVRVAWKENRQKNDEKLEQVEVVARQIPGRSKSTTRRSKDFDGIDKPTILYSRLELAERLRLAWKHREKNKANINIFLARETVDERCDSEMSNHTTTTVPSSPVGESNEAKIEIPLNDYKMLDEKEEKEEEKLIINKLTRLLSENDDTITSRKSDRESSLLSLQSSSETKQVLEESKVSINMKNKEREKERLNEETSRDSNIDDTNTKKKSSASIDCSHYRVASTTLPSIKIENSTLAVTKVSKEDFSSARQKRASFHSGTNRAFLDPIRSSTEFRWNSMSDKNVPQKSSIDDRTATEKDTSARAIVQSKENVTNKRGASEENPIELRCDLASEKSVTQRITANSKLIRVTEKNARVKATIESRDASVDDKTMTIQRTNEADRFNLIKKTPSTSTVTEDKDSSTIDKATFSRNSSEVRCSSVNERNPPSRKTMENQKIDRKSRRTSSAPPQRRFESTSANNRVQVNIVIDSSGKNKNQSKQDVECKDNAMEKIDMTLTKISSNRAVRSAPSKRRSRSAKRRFWGGSNSKHEEDGKSRNKSAGRVRNSIDSRTMDIVTMVSLVSSADSDSDTENSPRDDKLIDELRSKLPTTSIIKTSINSALSSTGKPIKSVSFQNSFDEDALPKEQQLSSREEKKTTQPRLAIVNQRGNGTTSSSEETMSWRTDVTGGLALPILALIHDVEEPLDVPLTDREKRCLAVPIGDLHDKKRKLLKTRSTPSRSGMERQTTSVKIKMHESPRLIPQKMEIPARQIKTSINNSTANLQVKSALAPPPKETLQHVQSMPIEPHFQTNKEKECWHLYKKMCDKGVCVSFDTVLRGMLTPTEYRLRQKKVSQNL</sequence>
<feature type="compositionally biased region" description="Basic and acidic residues" evidence="1">
    <location>
        <begin position="57"/>
        <end position="71"/>
    </location>
</feature>
<organism evidence="2 3">
    <name type="scientific">Bombus terrestris</name>
    <name type="common">Buff-tailed bumblebee</name>
    <name type="synonym">Apis terrestris</name>
    <dbReference type="NCBI Taxonomy" id="30195"/>
    <lineage>
        <taxon>Eukaryota</taxon>
        <taxon>Metazoa</taxon>
        <taxon>Ecdysozoa</taxon>
        <taxon>Arthropoda</taxon>
        <taxon>Hexapoda</taxon>
        <taxon>Insecta</taxon>
        <taxon>Pterygota</taxon>
        <taxon>Neoptera</taxon>
        <taxon>Endopterygota</taxon>
        <taxon>Hymenoptera</taxon>
        <taxon>Apocrita</taxon>
        <taxon>Aculeata</taxon>
        <taxon>Apoidea</taxon>
        <taxon>Anthophila</taxon>
        <taxon>Apidae</taxon>
        <taxon>Bombus</taxon>
        <taxon>Bombus</taxon>
    </lineage>
</organism>
<feature type="region of interest" description="Disordered" evidence="1">
    <location>
        <begin position="209"/>
        <end position="274"/>
    </location>
</feature>
<evidence type="ECO:0000313" key="3">
    <source>
        <dbReference type="RefSeq" id="XP_012166111.2"/>
    </source>
</evidence>
<feature type="compositionally biased region" description="Basic and acidic residues" evidence="1">
    <location>
        <begin position="540"/>
        <end position="555"/>
    </location>
</feature>
<evidence type="ECO:0000256" key="1">
    <source>
        <dbReference type="SAM" id="MobiDB-lite"/>
    </source>
</evidence>
<evidence type="ECO:0000313" key="2">
    <source>
        <dbReference type="Proteomes" id="UP000835206"/>
    </source>
</evidence>
<evidence type="ECO:0000313" key="5">
    <source>
        <dbReference type="RefSeq" id="XP_020719371.2"/>
    </source>
</evidence>
<dbReference type="RefSeq" id="XP_020719371.2">
    <property type="nucleotide sequence ID" value="XM_020863712.2"/>
</dbReference>
<gene>
    <name evidence="3 4 5 6" type="primary">LOC100642491</name>
</gene>
<feature type="region of interest" description="Disordered" evidence="1">
    <location>
        <begin position="152"/>
        <end position="172"/>
    </location>
</feature>
<name>A0A9B2JQL6_BOMTE</name>
<feature type="compositionally biased region" description="Basic and acidic residues" evidence="1">
    <location>
        <begin position="351"/>
        <end position="363"/>
    </location>
</feature>
<dbReference type="RefSeq" id="XP_012166111.2">
    <property type="nucleotide sequence ID" value="XM_012310721.3"/>
</dbReference>
<feature type="compositionally biased region" description="Basic residues" evidence="1">
    <location>
        <begin position="571"/>
        <end position="583"/>
    </location>
</feature>
<reference evidence="3 4" key="1">
    <citation type="submission" date="2025-04" db="UniProtKB">
        <authorList>
            <consortium name="RefSeq"/>
        </authorList>
    </citation>
    <scope>IDENTIFICATION</scope>
</reference>
<feature type="region of interest" description="Disordered" evidence="1">
    <location>
        <begin position="339"/>
        <end position="363"/>
    </location>
</feature>
<feature type="compositionally biased region" description="Basic and acidic residues" evidence="1">
    <location>
        <begin position="232"/>
        <end position="268"/>
    </location>
</feature>
<feature type="compositionally biased region" description="Basic and acidic residues" evidence="1">
    <location>
        <begin position="634"/>
        <end position="644"/>
    </location>
</feature>
<feature type="compositionally biased region" description="Polar residues" evidence="1">
    <location>
        <begin position="471"/>
        <end position="487"/>
    </location>
</feature>
<dbReference type="RefSeq" id="XP_020719372.2">
    <property type="nucleotide sequence ID" value="XM_020863713.2"/>
</dbReference>
<feature type="compositionally biased region" description="Basic and acidic residues" evidence="1">
    <location>
        <begin position="210"/>
        <end position="219"/>
    </location>
</feature>
<evidence type="ECO:0000313" key="4">
    <source>
        <dbReference type="RefSeq" id="XP_020719370.2"/>
    </source>
</evidence>
<accession>A0A9B2JQL6</accession>
<dbReference type="GeneID" id="100642491"/>
<feature type="compositionally biased region" description="Polar residues" evidence="1">
    <location>
        <begin position="339"/>
        <end position="350"/>
    </location>
</feature>
<evidence type="ECO:0000313" key="6">
    <source>
        <dbReference type="RefSeq" id="XP_020719372.2"/>
    </source>
</evidence>
<feature type="region of interest" description="Disordered" evidence="1">
    <location>
        <begin position="452"/>
        <end position="610"/>
    </location>
</feature>
<keyword evidence="2" id="KW-1185">Reference proteome</keyword>
<dbReference type="Proteomes" id="UP000835206">
    <property type="component" value="Chromosome 7"/>
</dbReference>
<dbReference type="RefSeq" id="XP_020719370.2">
    <property type="nucleotide sequence ID" value="XM_020863711.2"/>
</dbReference>
<dbReference type="AlphaFoldDB" id="A0A9B2JQL6"/>
<protein>
    <submittedName>
        <fullName evidence="3 4">Uncharacterized protein LOC100642491 isoform X1</fullName>
    </submittedName>
</protein>
<feature type="region of interest" description="Disordered" evidence="1">
    <location>
        <begin position="624"/>
        <end position="644"/>
    </location>
</feature>